<accession>A0A6F8T792</accession>
<dbReference type="InterPro" id="IPR029057">
    <property type="entry name" value="PRTase-like"/>
</dbReference>
<dbReference type="GO" id="GO:0032263">
    <property type="term" value="P:GMP salvage"/>
    <property type="evidence" value="ECO:0007669"/>
    <property type="project" value="TreeGrafter"/>
</dbReference>
<name>A0A6F8T792_9GAMM</name>
<dbReference type="EMBL" id="AP022839">
    <property type="protein sequence ID" value="BCA95836.1"/>
    <property type="molecule type" value="Genomic_DNA"/>
</dbReference>
<evidence type="ECO:0000313" key="5">
    <source>
        <dbReference type="EMBL" id="BCA95836.1"/>
    </source>
</evidence>
<dbReference type="Gene3D" id="3.40.50.2020">
    <property type="match status" value="1"/>
</dbReference>
<gene>
    <name evidence="5" type="ORF">TUM19329_21970</name>
</gene>
<sequence length="289" mass="32249">MNKEMILEQLEKIQDLKSKISKRVWSNAHSVREIDEDKFDKKGEALTQRVIKSRTESLAERLINEYPDTDPVLISLMDGALPFASLLHTALNERGFKFSYTTMQASSYENKMTSGELKINSMPKIRLGGRTVFVIDDVCDTGKTYLKIRQLLESFGAIKVSLVVLVDKVQQRINDYRPEYVGFEVPPDAFIVGMGLDYLGELRNESEIRGVVLSSLPTAEEEELLNSEATLNEQLVKLIALEQTAKPGSSNVTIFGGTFEKSSQSETYTSPAQKASGSMPVQQGMTTSF</sequence>
<evidence type="ECO:0000259" key="4">
    <source>
        <dbReference type="Pfam" id="PF00156"/>
    </source>
</evidence>
<proteinExistence type="predicted"/>
<dbReference type="Proteomes" id="UP000502894">
    <property type="component" value="Chromosome"/>
</dbReference>
<dbReference type="InterPro" id="IPR000836">
    <property type="entry name" value="PRTase_dom"/>
</dbReference>
<protein>
    <recommendedName>
        <fullName evidence="4">Phosphoribosyltransferase domain-containing protein</fullName>
    </recommendedName>
</protein>
<dbReference type="PANTHER" id="PTHR43340">
    <property type="entry name" value="HYPOXANTHINE-GUANINE PHOSPHORIBOSYLTRANSFERASE"/>
    <property type="match status" value="1"/>
</dbReference>
<dbReference type="KEGG" id="lant:TUM19329_21970"/>
<evidence type="ECO:0000256" key="3">
    <source>
        <dbReference type="SAM" id="MobiDB-lite"/>
    </source>
</evidence>
<feature type="region of interest" description="Disordered" evidence="3">
    <location>
        <begin position="263"/>
        <end position="289"/>
    </location>
</feature>
<dbReference type="AlphaFoldDB" id="A0A6F8T792"/>
<evidence type="ECO:0000256" key="1">
    <source>
        <dbReference type="ARBA" id="ARBA00048811"/>
    </source>
</evidence>
<keyword evidence="6" id="KW-1185">Reference proteome</keyword>
<evidence type="ECO:0000256" key="2">
    <source>
        <dbReference type="ARBA" id="ARBA00049402"/>
    </source>
</evidence>
<dbReference type="GO" id="GO:0046100">
    <property type="term" value="P:hypoxanthine metabolic process"/>
    <property type="evidence" value="ECO:0007669"/>
    <property type="project" value="TreeGrafter"/>
</dbReference>
<dbReference type="SUPFAM" id="SSF53271">
    <property type="entry name" value="PRTase-like"/>
    <property type="match status" value="1"/>
</dbReference>
<dbReference type="CDD" id="cd06223">
    <property type="entry name" value="PRTases_typeI"/>
    <property type="match status" value="1"/>
</dbReference>
<dbReference type="GO" id="GO:0006178">
    <property type="term" value="P:guanine salvage"/>
    <property type="evidence" value="ECO:0007669"/>
    <property type="project" value="TreeGrafter"/>
</dbReference>
<organism evidence="5 6">
    <name type="scientific">Legionella antarctica</name>
    <dbReference type="NCBI Taxonomy" id="2708020"/>
    <lineage>
        <taxon>Bacteria</taxon>
        <taxon>Pseudomonadati</taxon>
        <taxon>Pseudomonadota</taxon>
        <taxon>Gammaproteobacteria</taxon>
        <taxon>Legionellales</taxon>
        <taxon>Legionellaceae</taxon>
        <taxon>Legionella</taxon>
    </lineage>
</organism>
<feature type="domain" description="Phosphoribosyltransferase" evidence="4">
    <location>
        <begin position="51"/>
        <end position="198"/>
    </location>
</feature>
<comment type="catalytic activity">
    <reaction evidence="1">
        <text>GMP + diphosphate = guanine + 5-phospho-alpha-D-ribose 1-diphosphate</text>
        <dbReference type="Rhea" id="RHEA:25424"/>
        <dbReference type="ChEBI" id="CHEBI:16235"/>
        <dbReference type="ChEBI" id="CHEBI:33019"/>
        <dbReference type="ChEBI" id="CHEBI:58017"/>
        <dbReference type="ChEBI" id="CHEBI:58115"/>
        <dbReference type="EC" id="2.4.2.8"/>
    </reaction>
    <physiologicalReaction direction="right-to-left" evidence="1">
        <dbReference type="Rhea" id="RHEA:25426"/>
    </physiologicalReaction>
</comment>
<comment type="catalytic activity">
    <reaction evidence="2">
        <text>IMP + diphosphate = hypoxanthine + 5-phospho-alpha-D-ribose 1-diphosphate</text>
        <dbReference type="Rhea" id="RHEA:17973"/>
        <dbReference type="ChEBI" id="CHEBI:17368"/>
        <dbReference type="ChEBI" id="CHEBI:33019"/>
        <dbReference type="ChEBI" id="CHEBI:58017"/>
        <dbReference type="ChEBI" id="CHEBI:58053"/>
        <dbReference type="EC" id="2.4.2.8"/>
    </reaction>
    <physiologicalReaction direction="right-to-left" evidence="2">
        <dbReference type="Rhea" id="RHEA:17975"/>
    </physiologicalReaction>
</comment>
<dbReference type="GO" id="GO:0004422">
    <property type="term" value="F:hypoxanthine phosphoribosyltransferase activity"/>
    <property type="evidence" value="ECO:0007669"/>
    <property type="project" value="TreeGrafter"/>
</dbReference>
<dbReference type="GO" id="GO:0032264">
    <property type="term" value="P:IMP salvage"/>
    <property type="evidence" value="ECO:0007669"/>
    <property type="project" value="TreeGrafter"/>
</dbReference>
<dbReference type="RefSeq" id="WP_173237329.1">
    <property type="nucleotide sequence ID" value="NZ_AP022839.1"/>
</dbReference>
<dbReference type="GO" id="GO:0005829">
    <property type="term" value="C:cytosol"/>
    <property type="evidence" value="ECO:0007669"/>
    <property type="project" value="TreeGrafter"/>
</dbReference>
<dbReference type="GO" id="GO:0000287">
    <property type="term" value="F:magnesium ion binding"/>
    <property type="evidence" value="ECO:0007669"/>
    <property type="project" value="TreeGrafter"/>
</dbReference>
<dbReference type="PANTHER" id="PTHR43340:SF1">
    <property type="entry name" value="HYPOXANTHINE PHOSPHORIBOSYLTRANSFERASE"/>
    <property type="match status" value="1"/>
</dbReference>
<dbReference type="Pfam" id="PF00156">
    <property type="entry name" value="Pribosyltran"/>
    <property type="match status" value="1"/>
</dbReference>
<evidence type="ECO:0000313" key="6">
    <source>
        <dbReference type="Proteomes" id="UP000502894"/>
    </source>
</evidence>
<reference evidence="5" key="1">
    <citation type="journal article" date="2020" name="Microbiol. Resour. Announc.">
        <title>Complete Genome Sequence of Novel Psychrotolerant Legionella Strain TUM19329, Isolated from Antarctic Lake Sediment.</title>
        <authorList>
            <person name="Shimada S."/>
            <person name="Nakai R."/>
            <person name="Aoki K."/>
            <person name="Shimoeda N."/>
            <person name="Ohno G."/>
            <person name="Miyazaki Y."/>
            <person name="Kudoh S."/>
            <person name="Imura S."/>
            <person name="Watanabe K."/>
            <person name="Ishii Y."/>
            <person name="Tateda K."/>
        </authorList>
    </citation>
    <scope>NUCLEOTIDE SEQUENCE [LARGE SCALE GENOMIC DNA]</scope>
    <source>
        <strain evidence="5">TUM19329</strain>
    </source>
</reference>
<dbReference type="InterPro" id="IPR050408">
    <property type="entry name" value="HGPRT"/>
</dbReference>